<feature type="compositionally biased region" description="Basic and acidic residues" evidence="1">
    <location>
        <begin position="690"/>
        <end position="745"/>
    </location>
</feature>
<feature type="region of interest" description="Disordered" evidence="1">
    <location>
        <begin position="1"/>
        <end position="22"/>
    </location>
</feature>
<dbReference type="InterPro" id="IPR038332">
    <property type="entry name" value="PPE_sf"/>
</dbReference>
<reference evidence="2 3" key="1">
    <citation type="submission" date="2017-06" db="EMBL/GenBank/DDBJ databases">
        <title>Cultured bacterium strain Saccharothrix yanglingensis Hhs.015.</title>
        <authorList>
            <person name="Xia Y."/>
        </authorList>
    </citation>
    <scope>NUCLEOTIDE SEQUENCE [LARGE SCALE GENOMIC DNA]</scope>
    <source>
        <strain evidence="2 3">Hhs.015</strain>
    </source>
</reference>
<evidence type="ECO:0008006" key="4">
    <source>
        <dbReference type="Google" id="ProtNLM"/>
    </source>
</evidence>
<feature type="compositionally biased region" description="Gly residues" evidence="1">
    <location>
        <begin position="613"/>
        <end position="624"/>
    </location>
</feature>
<dbReference type="SUPFAM" id="SSF140459">
    <property type="entry name" value="PE/PPE dimer-like"/>
    <property type="match status" value="1"/>
</dbReference>
<feature type="compositionally biased region" description="Basic and acidic residues" evidence="1">
    <location>
        <begin position="769"/>
        <end position="788"/>
    </location>
</feature>
<protein>
    <recommendedName>
        <fullName evidence="4">PPE-repeat protein</fullName>
    </recommendedName>
</protein>
<evidence type="ECO:0000256" key="1">
    <source>
        <dbReference type="SAM" id="MobiDB-lite"/>
    </source>
</evidence>
<dbReference type="EMBL" id="NSDM01000019">
    <property type="protein sequence ID" value="MDQ2588504.1"/>
    <property type="molecule type" value="Genomic_DNA"/>
</dbReference>
<feature type="compositionally biased region" description="Gly residues" evidence="1">
    <location>
        <begin position="295"/>
        <end position="320"/>
    </location>
</feature>
<dbReference type="Gene3D" id="1.20.1260.20">
    <property type="entry name" value="PPE superfamily"/>
    <property type="match status" value="1"/>
</dbReference>
<feature type="compositionally biased region" description="Basic and acidic residues" evidence="1">
    <location>
        <begin position="1140"/>
        <end position="1150"/>
    </location>
</feature>
<feature type="compositionally biased region" description="Gly residues" evidence="1">
    <location>
        <begin position="483"/>
        <end position="532"/>
    </location>
</feature>
<gene>
    <name evidence="2" type="ORF">CKY47_32030</name>
</gene>
<feature type="compositionally biased region" description="Low complexity" evidence="1">
    <location>
        <begin position="322"/>
        <end position="348"/>
    </location>
</feature>
<feature type="region of interest" description="Disordered" evidence="1">
    <location>
        <begin position="281"/>
        <end position="788"/>
    </location>
</feature>
<feature type="compositionally biased region" description="Pro residues" evidence="1">
    <location>
        <begin position="949"/>
        <end position="961"/>
    </location>
</feature>
<name>A0ABU0X8N9_9PSEU</name>
<organism evidence="2 3">
    <name type="scientific">Saccharothrix yanglingensis</name>
    <dbReference type="NCBI Taxonomy" id="659496"/>
    <lineage>
        <taxon>Bacteria</taxon>
        <taxon>Bacillati</taxon>
        <taxon>Actinomycetota</taxon>
        <taxon>Actinomycetes</taxon>
        <taxon>Pseudonocardiales</taxon>
        <taxon>Pseudonocardiaceae</taxon>
        <taxon>Saccharothrix</taxon>
    </lineage>
</organism>
<evidence type="ECO:0000313" key="3">
    <source>
        <dbReference type="Proteomes" id="UP001225605"/>
    </source>
</evidence>
<feature type="compositionally biased region" description="Gly residues" evidence="1">
    <location>
        <begin position="424"/>
        <end position="444"/>
    </location>
</feature>
<feature type="compositionally biased region" description="Low complexity" evidence="1">
    <location>
        <begin position="362"/>
        <end position="381"/>
    </location>
</feature>
<feature type="compositionally biased region" description="Gly residues" evidence="1">
    <location>
        <begin position="594"/>
        <end position="604"/>
    </location>
</feature>
<accession>A0ABU0X8N9</accession>
<feature type="compositionally biased region" description="Basic and acidic residues" evidence="1">
    <location>
        <begin position="913"/>
        <end position="938"/>
    </location>
</feature>
<proteinExistence type="predicted"/>
<feature type="region of interest" description="Disordered" evidence="1">
    <location>
        <begin position="1140"/>
        <end position="1159"/>
    </location>
</feature>
<feature type="region of interest" description="Disordered" evidence="1">
    <location>
        <begin position="855"/>
        <end position="974"/>
    </location>
</feature>
<sequence length="1233" mass="126101">MAGENPLVAQAPAEPGGFVNAGTGDNDWATGISIAESAMDTFNGVKDGDWVGAGLGMVGLAADAAAMAIDPFGTLMSSAASFLMEHVQPLKDMLDWLAGNPPVIESYSTTWTNVATELGTIAEDYASAVSTGLAGWTGSAAEAYAENSKAHGDALSGAASAAGTVGTVVGMMGMVVAFVREVVRDLIADLVGKLIAWVLEAAFTLGFGTPVIVAQAVTAISRWAAKIAKIVQDLLDAIKRVSPLLKRLVEIFEKIMKVVGKLAGKATGLDVLDPKNIKRGGFLQTGRADVDTPGGTPGSTPGGAPSGTPGGGDRGTGRDGGTSDPGTPTGRPGDTTTTSGTSTATDAPRPGRDPDGPPSAPRPGRAPDGPDNDLPRGGAPVPGTPGPGNPRGGTTPLGEHRGGPGGRPAPGTYTPAGNTPAGNTPGGYHNGGAPGGGSPTGGAPGAPAPSRYDHTSTSTAATPEAPPRHNQPPTPGNHPNPPGGMGGGMPGSGMPGGAPGGAPGGGNPGGPPAGGGAPGGGPRPGSGGGWTGTPGSRGDTGSGVPAARGPEAPRPSSFGPSHAGPGHTGPSHTGPSHVAPSHNGPGHHSPGPNGPGSTGPGDFGPGHSAPGNNGPGHGRPGGTGPTHTGPGTPPHGRPGGGAGPTPPAVGHHGPPVRPDAPHAPDGARPRAAEPWTPPRRDPDPTPGTGRHHDGADPSRPGGRADNDRPDTERPDSNRPDSNRPDDNRVDGDRVDGDRADSDRPGSDQPSIDEAHARHGETTPAGISHHRGDSDMGDLPHRVPPDPHRFTADVHITPDGRARIGNHTYTPEQYGDLLRRNGWDGRTPVRLIGCDAGTNDFADRLSRHTGADVLAPTKPAWTDADGRVYTSDADIGPDGNRHPRIPPNGEWQTHHPDGTRTPAGGDGYAPGTHGADEVDHTDAGDARDRAAPPDEEHKPPTATTPREPTEFPPADAPSPTPDAPVSGPLPDRTRGAVLERIDISDTDRVTVKDGRIETVDGKPVKQYIGELAEARAANHGGRQGRANGPYVAVAVDLRTGLVTEGVNGRTGDLIPPKNLHPLLRENHRDMDVWEHPIMEAPDRVKQAPVKNPDGPGHLKDENGDDLLQDWVLPGQVHPDQPLRHAEVKAVNELLWARQRQHEQDWSAEHGPESPPPALPREALRDMRFDPRNLQEQMRRDADGVKVKTGDIGDPGPACGNCSVILRDVGSYSGRLRYAPFDYRAKGDLIPPVAE</sequence>
<comment type="caution">
    <text evidence="2">The sequence shown here is derived from an EMBL/GenBank/DDBJ whole genome shotgun (WGS) entry which is preliminary data.</text>
</comment>
<dbReference type="RefSeq" id="WP_306750155.1">
    <property type="nucleotide sequence ID" value="NZ_NSDM01000019.1"/>
</dbReference>
<evidence type="ECO:0000313" key="2">
    <source>
        <dbReference type="EMBL" id="MDQ2588504.1"/>
    </source>
</evidence>
<feature type="compositionally biased region" description="Pro residues" evidence="1">
    <location>
        <begin position="469"/>
        <end position="482"/>
    </location>
</feature>
<keyword evidence="3" id="KW-1185">Reference proteome</keyword>
<dbReference type="Proteomes" id="UP001225605">
    <property type="component" value="Unassembled WGS sequence"/>
</dbReference>
<feature type="compositionally biased region" description="Basic and acidic residues" evidence="1">
    <location>
        <begin position="659"/>
        <end position="671"/>
    </location>
</feature>
<feature type="compositionally biased region" description="Low complexity" evidence="1">
    <location>
        <begin position="559"/>
        <end position="591"/>
    </location>
</feature>